<proteinExistence type="predicted"/>
<dbReference type="Proteomes" id="UP000027601">
    <property type="component" value="Unassembled WGS sequence"/>
</dbReference>
<organism evidence="1 2">
    <name type="scientific">Bacteroides graminisolvens DSM 19988 = JCM 15093</name>
    <dbReference type="NCBI Taxonomy" id="1121097"/>
    <lineage>
        <taxon>Bacteria</taxon>
        <taxon>Pseudomonadati</taxon>
        <taxon>Bacteroidota</taxon>
        <taxon>Bacteroidia</taxon>
        <taxon>Bacteroidales</taxon>
        <taxon>Bacteroidaceae</taxon>
        <taxon>Bacteroides</taxon>
    </lineage>
</organism>
<sequence>MERKDILLSAQRAMLGAVTTNMQAIAIGYKKMPVILRVYFKTQPTEDECELVKEITTEIVADFNEKEITYIKEEIFVAQKLECLDDWLYLQHVNI</sequence>
<accession>A0A069D243</accession>
<dbReference type="AlphaFoldDB" id="A0A069D243"/>
<dbReference type="Pfam" id="PF26541">
    <property type="entry name" value="MafI2"/>
    <property type="match status" value="1"/>
</dbReference>
<protein>
    <submittedName>
        <fullName evidence="1">Uncharacterized protein</fullName>
    </submittedName>
</protein>
<dbReference type="RefSeq" id="WP_024996739.1">
    <property type="nucleotide sequence ID" value="NZ_ATZI01000008.1"/>
</dbReference>
<comment type="caution">
    <text evidence="1">The sequence shown here is derived from an EMBL/GenBank/DDBJ whole genome shotgun (WGS) entry which is preliminary data.</text>
</comment>
<reference evidence="1 2" key="1">
    <citation type="journal article" date="2015" name="Microbes Environ.">
        <title>Distribution and evolution of nitrogen fixation genes in the phylum bacteroidetes.</title>
        <authorList>
            <person name="Inoue J."/>
            <person name="Oshima K."/>
            <person name="Suda W."/>
            <person name="Sakamoto M."/>
            <person name="Iino T."/>
            <person name="Noda S."/>
            <person name="Hongoh Y."/>
            <person name="Hattori M."/>
            <person name="Ohkuma M."/>
        </authorList>
    </citation>
    <scope>NUCLEOTIDE SEQUENCE [LARGE SCALE GENOMIC DNA]</scope>
    <source>
        <strain evidence="1 2">JCM 15093</strain>
    </source>
</reference>
<dbReference type="InterPro" id="IPR058702">
    <property type="entry name" value="MafI2-like"/>
</dbReference>
<gene>
    <name evidence="1" type="ORF">JCM15093_2165</name>
</gene>
<evidence type="ECO:0000313" key="2">
    <source>
        <dbReference type="Proteomes" id="UP000027601"/>
    </source>
</evidence>
<keyword evidence="2" id="KW-1185">Reference proteome</keyword>
<dbReference type="OrthoDB" id="6401899at2"/>
<evidence type="ECO:0000313" key="1">
    <source>
        <dbReference type="EMBL" id="GAK36958.1"/>
    </source>
</evidence>
<name>A0A069D243_9BACE</name>
<dbReference type="EMBL" id="BAJS01000011">
    <property type="protein sequence ID" value="GAK36958.1"/>
    <property type="molecule type" value="Genomic_DNA"/>
</dbReference>